<reference evidence="5" key="2">
    <citation type="submission" date="2020-04" db="EMBL/GenBank/DDBJ databases">
        <authorList>
            <consortium name="NCBI Genome Project"/>
        </authorList>
    </citation>
    <scope>NUCLEOTIDE SEQUENCE</scope>
    <source>
        <strain evidence="5">CBS 342.82</strain>
    </source>
</reference>
<dbReference type="Gene3D" id="3.80.10.10">
    <property type="entry name" value="Ribonuclease Inhibitor"/>
    <property type="match status" value="1"/>
</dbReference>
<dbReference type="Pfam" id="PF13855">
    <property type="entry name" value="LRR_8"/>
    <property type="match status" value="1"/>
</dbReference>
<keyword evidence="1" id="KW-0433">Leucine-rich repeat</keyword>
<evidence type="ECO:0008006" key="6">
    <source>
        <dbReference type="Google" id="ProtNLM"/>
    </source>
</evidence>
<dbReference type="PANTHER" id="PTHR48051">
    <property type="match status" value="1"/>
</dbReference>
<dbReference type="Proteomes" id="UP000504637">
    <property type="component" value="Unplaced"/>
</dbReference>
<evidence type="ECO:0000313" key="5">
    <source>
        <dbReference type="RefSeq" id="XP_033461687.1"/>
    </source>
</evidence>
<dbReference type="SUPFAM" id="SSF52075">
    <property type="entry name" value="Outer arm dynein light chain 1"/>
    <property type="match status" value="1"/>
</dbReference>
<evidence type="ECO:0000256" key="2">
    <source>
        <dbReference type="ARBA" id="ARBA00022737"/>
    </source>
</evidence>
<dbReference type="SMART" id="SM00369">
    <property type="entry name" value="LRR_TYP"/>
    <property type="match status" value="2"/>
</dbReference>
<evidence type="ECO:0000256" key="1">
    <source>
        <dbReference type="ARBA" id="ARBA00022614"/>
    </source>
</evidence>
<evidence type="ECO:0000313" key="4">
    <source>
        <dbReference type="Proteomes" id="UP000504637"/>
    </source>
</evidence>
<feature type="region of interest" description="Disordered" evidence="3">
    <location>
        <begin position="1"/>
        <end position="74"/>
    </location>
</feature>
<dbReference type="InterPro" id="IPR032675">
    <property type="entry name" value="LRR_dom_sf"/>
</dbReference>
<protein>
    <recommendedName>
        <fullName evidence="6">L domain-like protein</fullName>
    </recommendedName>
</protein>
<dbReference type="PANTHER" id="PTHR48051:SF36">
    <property type="entry name" value="CASPASE FAMILY P20 DOMAIN-CONTAINING PROTEIN"/>
    <property type="match status" value="1"/>
</dbReference>
<feature type="compositionally biased region" description="Basic and acidic residues" evidence="3">
    <location>
        <begin position="420"/>
        <end position="436"/>
    </location>
</feature>
<dbReference type="GeneID" id="54364793"/>
<gene>
    <name evidence="5" type="ORF">K489DRAFT_400486</name>
</gene>
<dbReference type="RefSeq" id="XP_033461687.1">
    <property type="nucleotide sequence ID" value="XM_033606993.1"/>
</dbReference>
<evidence type="ECO:0000256" key="3">
    <source>
        <dbReference type="SAM" id="MobiDB-lite"/>
    </source>
</evidence>
<organism evidence="5">
    <name type="scientific">Dissoconium aciculare CBS 342.82</name>
    <dbReference type="NCBI Taxonomy" id="1314786"/>
    <lineage>
        <taxon>Eukaryota</taxon>
        <taxon>Fungi</taxon>
        <taxon>Dikarya</taxon>
        <taxon>Ascomycota</taxon>
        <taxon>Pezizomycotina</taxon>
        <taxon>Dothideomycetes</taxon>
        <taxon>Dothideomycetidae</taxon>
        <taxon>Mycosphaerellales</taxon>
        <taxon>Dissoconiaceae</taxon>
        <taxon>Dissoconium</taxon>
    </lineage>
</organism>
<feature type="region of interest" description="Disordered" evidence="3">
    <location>
        <begin position="405"/>
        <end position="445"/>
    </location>
</feature>
<keyword evidence="4" id="KW-1185">Reference proteome</keyword>
<dbReference type="GO" id="GO:0005737">
    <property type="term" value="C:cytoplasm"/>
    <property type="evidence" value="ECO:0007669"/>
    <property type="project" value="TreeGrafter"/>
</dbReference>
<keyword evidence="2" id="KW-0677">Repeat</keyword>
<reference evidence="5" key="1">
    <citation type="submission" date="2020-01" db="EMBL/GenBank/DDBJ databases">
        <authorList>
            <consortium name="DOE Joint Genome Institute"/>
            <person name="Haridas S."/>
            <person name="Albert R."/>
            <person name="Binder M."/>
            <person name="Bloem J."/>
            <person name="Labutti K."/>
            <person name="Salamov A."/>
            <person name="Andreopoulos B."/>
            <person name="Baker S.E."/>
            <person name="Barry K."/>
            <person name="Bills G."/>
            <person name="Bluhm B.H."/>
            <person name="Cannon C."/>
            <person name="Castanera R."/>
            <person name="Culley D.E."/>
            <person name="Daum C."/>
            <person name="Ezra D."/>
            <person name="Gonzalez J.B."/>
            <person name="Henrissat B."/>
            <person name="Kuo A."/>
            <person name="Liang C."/>
            <person name="Lipzen A."/>
            <person name="Lutzoni F."/>
            <person name="Magnuson J."/>
            <person name="Mondo S."/>
            <person name="Nolan M."/>
            <person name="Ohm R."/>
            <person name="Pangilinan J."/>
            <person name="Park H.-J."/>
            <person name="Ramirez L."/>
            <person name="Alfaro M."/>
            <person name="Sun H."/>
            <person name="Tritt A."/>
            <person name="Yoshinaga Y."/>
            <person name="Zwiers L.-H."/>
            <person name="Turgeon B.G."/>
            <person name="Goodwin S.B."/>
            <person name="Spatafora J.W."/>
            <person name="Crous P.W."/>
            <person name="Grigoriev I.V."/>
        </authorList>
    </citation>
    <scope>NUCLEOTIDE SEQUENCE</scope>
    <source>
        <strain evidence="5">CBS 342.82</strain>
    </source>
</reference>
<proteinExistence type="predicted"/>
<dbReference type="AlphaFoldDB" id="A0A6J3M9C6"/>
<dbReference type="InterPro" id="IPR003591">
    <property type="entry name" value="Leu-rich_rpt_typical-subtyp"/>
</dbReference>
<sequence length="562" mass="62599">MTSSIFLPSSPPLFPNADDQDDDIPSSPPIFPTYEVTVPSRKRPWPVLDDPSSDPLFSDDNLGAEDRSQYEGPKQKRMLKMPWWKLGMRSRLEKEPVIGKDSGVFMGSDASMEDSSADEGIFDGSCDLPSTPRTVRPTQSAQNTPIVKDGPEQRAIRMIEDCVDNGNERIDLAGFGLAGITPAMIKPLHHLIRQAHIAGAEPPSEHEFRALTPSIKMFLAGNSITGLPGDLFELQNLTVLSLRSNLITSIPPTISRLQKLQEFNISSNALEYLPWELLRLYEKDQKIVVRPNPLVRPKLAEADIDALRSTSRISMSSQTDPDAAMRLKILRLKSTVDTLAENTYHAIRSECRAAGVRDLETEMQLRIALAQAMHSEHKRRIEYESASPLIFVASTTVRKLQKGFAATETEHRLARSPSSSKDEGSLMSFGDHDHDSLSSTEPVRVTGPGAPSLLELSLQSVQKHMFPAQIASLRDDSPPQIQAALKLTLEGVEYGNRHCSTCGRSFIIPWARWIEFWLCGNPNTSWDNILPFERFACSEACARPSAPGTFRERRKRERTDGF</sequence>
<feature type="compositionally biased region" description="Low complexity" evidence="3">
    <location>
        <begin position="46"/>
        <end position="61"/>
    </location>
</feature>
<reference evidence="5" key="3">
    <citation type="submission" date="2025-08" db="UniProtKB">
        <authorList>
            <consortium name="RefSeq"/>
        </authorList>
    </citation>
    <scope>IDENTIFICATION</scope>
    <source>
        <strain evidence="5">CBS 342.82</strain>
    </source>
</reference>
<dbReference type="InterPro" id="IPR001611">
    <property type="entry name" value="Leu-rich_rpt"/>
</dbReference>
<dbReference type="PROSITE" id="PS51450">
    <property type="entry name" value="LRR"/>
    <property type="match status" value="1"/>
</dbReference>
<dbReference type="OrthoDB" id="1517790at2759"/>
<dbReference type="InterPro" id="IPR050216">
    <property type="entry name" value="LRR_domain-containing"/>
</dbReference>
<name>A0A6J3M9C6_9PEZI</name>
<accession>A0A6J3M9C6</accession>